<dbReference type="Gene3D" id="3.40.50.300">
    <property type="entry name" value="P-loop containing nucleotide triphosphate hydrolases"/>
    <property type="match status" value="1"/>
</dbReference>
<evidence type="ECO:0000313" key="13">
    <source>
        <dbReference type="Proteomes" id="UP000232230"/>
    </source>
</evidence>
<dbReference type="PROSITE" id="PS51706">
    <property type="entry name" value="G_ENGB"/>
    <property type="match status" value="1"/>
</dbReference>
<proteinExistence type="inferred from homology"/>
<evidence type="ECO:0000256" key="9">
    <source>
        <dbReference type="ARBA" id="ARBA00023306"/>
    </source>
</evidence>
<dbReference type="RefSeq" id="WP_024863295.1">
    <property type="nucleotide sequence ID" value="NZ_CP024965.1"/>
</dbReference>
<dbReference type="GO" id="GO:0046872">
    <property type="term" value="F:metal ion binding"/>
    <property type="evidence" value="ECO:0007669"/>
    <property type="project" value="UniProtKB-KW"/>
</dbReference>
<feature type="domain" description="EngB-type G" evidence="11">
    <location>
        <begin position="21"/>
        <end position="196"/>
    </location>
</feature>
<evidence type="ECO:0000256" key="5">
    <source>
        <dbReference type="ARBA" id="ARBA00022741"/>
    </source>
</evidence>
<dbReference type="GO" id="GO:0005829">
    <property type="term" value="C:cytosol"/>
    <property type="evidence" value="ECO:0007669"/>
    <property type="project" value="TreeGrafter"/>
</dbReference>
<evidence type="ECO:0000256" key="2">
    <source>
        <dbReference type="ARBA" id="ARBA00009638"/>
    </source>
</evidence>
<evidence type="ECO:0000256" key="8">
    <source>
        <dbReference type="ARBA" id="ARBA00023210"/>
    </source>
</evidence>
<keyword evidence="8 10" id="KW-0717">Septation</keyword>
<dbReference type="InterPro" id="IPR005225">
    <property type="entry name" value="Small_GTP-bd"/>
</dbReference>
<protein>
    <recommendedName>
        <fullName evidence="10">Probable GTP-binding protein EngB</fullName>
    </recommendedName>
</protein>
<evidence type="ECO:0000259" key="11">
    <source>
        <dbReference type="PROSITE" id="PS51706"/>
    </source>
</evidence>
<comment type="function">
    <text evidence="10">Necessary for normal cell division and for the maintenance of normal septation.</text>
</comment>
<keyword evidence="9 10" id="KW-0131">Cell cycle</keyword>
<dbReference type="CDD" id="cd01876">
    <property type="entry name" value="YihA_EngB"/>
    <property type="match status" value="1"/>
</dbReference>
<keyword evidence="3 10" id="KW-0132">Cell division</keyword>
<dbReference type="Proteomes" id="UP000232230">
    <property type="component" value="Chromosome"/>
</dbReference>
<evidence type="ECO:0000256" key="7">
    <source>
        <dbReference type="ARBA" id="ARBA00023134"/>
    </source>
</evidence>
<keyword evidence="5 10" id="KW-0547">Nucleotide-binding</keyword>
<dbReference type="Pfam" id="PF01926">
    <property type="entry name" value="MMR_HSR1"/>
    <property type="match status" value="1"/>
</dbReference>
<dbReference type="InterPro" id="IPR006073">
    <property type="entry name" value="GTP-bd"/>
</dbReference>
<evidence type="ECO:0000256" key="4">
    <source>
        <dbReference type="ARBA" id="ARBA00022723"/>
    </source>
</evidence>
<name>A0A2K8NY67_9MOLU</name>
<comment type="similarity">
    <text evidence="2 10">Belongs to the TRAFAC class TrmE-Era-EngA-EngB-Septin-like GTPase superfamily. EngB GTPase family.</text>
</comment>
<evidence type="ECO:0000313" key="12">
    <source>
        <dbReference type="EMBL" id="ATZ18772.1"/>
    </source>
</evidence>
<dbReference type="PANTHER" id="PTHR11649">
    <property type="entry name" value="MSS1/TRME-RELATED GTP-BINDING PROTEIN"/>
    <property type="match status" value="1"/>
</dbReference>
<dbReference type="SUPFAM" id="SSF52540">
    <property type="entry name" value="P-loop containing nucleoside triphosphate hydrolases"/>
    <property type="match status" value="1"/>
</dbReference>
<dbReference type="InterPro" id="IPR027417">
    <property type="entry name" value="P-loop_NTPase"/>
</dbReference>
<keyword evidence="7 10" id="KW-0342">GTP-binding</keyword>
<dbReference type="NCBIfam" id="TIGR00231">
    <property type="entry name" value="small_GTP"/>
    <property type="match status" value="1"/>
</dbReference>
<dbReference type="KEGG" id="esx:ESOMN_v1c03900"/>
<dbReference type="NCBIfam" id="TIGR03598">
    <property type="entry name" value="GTPase_YsxC"/>
    <property type="match status" value="1"/>
</dbReference>
<accession>A0A2K8NY67</accession>
<keyword evidence="6" id="KW-0460">Magnesium</keyword>
<dbReference type="InterPro" id="IPR030393">
    <property type="entry name" value="G_ENGB_dom"/>
</dbReference>
<gene>
    <name evidence="10 12" type="primary">engB</name>
    <name evidence="12" type="ORF">ESOMN_v1c03900</name>
</gene>
<dbReference type="InterPro" id="IPR019987">
    <property type="entry name" value="GTP-bd_ribosome_bio_YsxC"/>
</dbReference>
<evidence type="ECO:0000256" key="10">
    <source>
        <dbReference type="HAMAP-Rule" id="MF_00321"/>
    </source>
</evidence>
<dbReference type="GO" id="GO:0000917">
    <property type="term" value="P:division septum assembly"/>
    <property type="evidence" value="ECO:0007669"/>
    <property type="project" value="UniProtKB-KW"/>
</dbReference>
<evidence type="ECO:0000256" key="1">
    <source>
        <dbReference type="ARBA" id="ARBA00001946"/>
    </source>
</evidence>
<sequence length="196" mass="22453">MIKQAIFIKSAADKTGWIIDEIPEIVFVGRSNVGKSTFINAISNQNKLAKVSQIPGKTRLLNFFDINNGLFRIVDAPGYGYAKVNEKMRMDFAEMMEDYLTTRTNLKGVCMLVDLRHKPTNDDKEMYSFFKSIGLNVLLVATKLDKVKKNDIIKNEKMIKQELKMNSDDQFVKVSSPDKKTVIGIYQEFINLLERE</sequence>
<keyword evidence="4" id="KW-0479">Metal-binding</keyword>
<comment type="cofactor">
    <cofactor evidence="1">
        <name>Mg(2+)</name>
        <dbReference type="ChEBI" id="CHEBI:18420"/>
    </cofactor>
</comment>
<dbReference type="PANTHER" id="PTHR11649:SF13">
    <property type="entry name" value="ENGB-TYPE G DOMAIN-CONTAINING PROTEIN"/>
    <property type="match status" value="1"/>
</dbReference>
<dbReference type="GO" id="GO:0005525">
    <property type="term" value="F:GTP binding"/>
    <property type="evidence" value="ECO:0007669"/>
    <property type="project" value="UniProtKB-UniRule"/>
</dbReference>
<evidence type="ECO:0000256" key="6">
    <source>
        <dbReference type="ARBA" id="ARBA00022842"/>
    </source>
</evidence>
<evidence type="ECO:0000256" key="3">
    <source>
        <dbReference type="ARBA" id="ARBA00022618"/>
    </source>
</evidence>
<dbReference type="AlphaFoldDB" id="A0A2K8NY67"/>
<organism evidence="12 13">
    <name type="scientific">Williamsoniiplasma somnilux</name>
    <dbReference type="NCBI Taxonomy" id="215578"/>
    <lineage>
        <taxon>Bacteria</taxon>
        <taxon>Bacillati</taxon>
        <taxon>Mycoplasmatota</taxon>
        <taxon>Mollicutes</taxon>
        <taxon>Entomoplasmatales</taxon>
        <taxon>Williamsoniiplasma</taxon>
    </lineage>
</organism>
<dbReference type="EMBL" id="CP024965">
    <property type="protein sequence ID" value="ATZ18772.1"/>
    <property type="molecule type" value="Genomic_DNA"/>
</dbReference>
<dbReference type="HAMAP" id="MF_00321">
    <property type="entry name" value="GTPase_EngB"/>
    <property type="match status" value="1"/>
</dbReference>
<keyword evidence="13" id="KW-1185">Reference proteome</keyword>
<reference evidence="12 13" key="1">
    <citation type="submission" date="2017-11" db="EMBL/GenBank/DDBJ databases">
        <title>Genome sequence of Entomoplasma somnilux PYAN-1 (ATCC 49194).</title>
        <authorList>
            <person name="Lo W.-S."/>
            <person name="Gasparich G.E."/>
            <person name="Kuo C.-H."/>
        </authorList>
    </citation>
    <scope>NUCLEOTIDE SEQUENCE [LARGE SCALE GENOMIC DNA]</scope>
    <source>
        <strain evidence="12 13">PYAN-1</strain>
    </source>
</reference>